<protein>
    <submittedName>
        <fullName evidence="3">Rho GTPase-activating protein 20-like</fullName>
    </submittedName>
</protein>
<feature type="domain" description="ARHGAP20 PH" evidence="1">
    <location>
        <begin position="20"/>
        <end position="108"/>
    </location>
</feature>
<dbReference type="PANTHER" id="PTHR23179:SF37">
    <property type="entry name" value="1700006A11RIK PROTEIN"/>
    <property type="match status" value="1"/>
</dbReference>
<accession>A0ABM0L1W3</accession>
<proteinExistence type="predicted"/>
<evidence type="ECO:0000313" key="2">
    <source>
        <dbReference type="Proteomes" id="UP000694915"/>
    </source>
</evidence>
<dbReference type="InterPro" id="IPR011993">
    <property type="entry name" value="PH-like_dom_sf"/>
</dbReference>
<dbReference type="PANTHER" id="PTHR23179">
    <property type="entry name" value="T-CELL ACTIVATION RHO GTPASE ACTIVATING PROTEIN-RELATED"/>
    <property type="match status" value="1"/>
</dbReference>
<reference evidence="3" key="1">
    <citation type="submission" date="2025-08" db="UniProtKB">
        <authorList>
            <consortium name="RefSeq"/>
        </authorList>
    </citation>
    <scope>IDENTIFICATION</scope>
</reference>
<dbReference type="Proteomes" id="UP000694915">
    <property type="component" value="Chromosome 21"/>
</dbReference>
<dbReference type="RefSeq" id="XP_005357293.1">
    <property type="nucleotide sequence ID" value="XM_005357236.2"/>
</dbReference>
<evidence type="ECO:0000259" key="1">
    <source>
        <dbReference type="Pfam" id="PF22286"/>
    </source>
</evidence>
<dbReference type="Gene3D" id="2.30.29.30">
    <property type="entry name" value="Pleckstrin-homology domain (PH domain)/Phosphotyrosine-binding domain (PTB)"/>
    <property type="match status" value="1"/>
</dbReference>
<sequence length="145" mass="17201">METLKEKHKPQECRHHGMLRQCPVLLRKAWRKKKCHLFLFSDVLVVSNSVHKEKFKIKYIIPLKFIWVSDYGSRWTDHSGTSKSLILQWPKKRVVATFRSRDEKQQWHIVLLRCFVESLGIIKKRKRTAWQPFTKDIPGSTSACA</sequence>
<gene>
    <name evidence="3" type="primary">LOC101999713</name>
</gene>
<dbReference type="GeneID" id="101999713"/>
<organism evidence="2 3">
    <name type="scientific">Microtus ochrogaster</name>
    <name type="common">Prairie vole</name>
    <dbReference type="NCBI Taxonomy" id="79684"/>
    <lineage>
        <taxon>Eukaryota</taxon>
        <taxon>Metazoa</taxon>
        <taxon>Chordata</taxon>
        <taxon>Craniata</taxon>
        <taxon>Vertebrata</taxon>
        <taxon>Euteleostomi</taxon>
        <taxon>Mammalia</taxon>
        <taxon>Eutheria</taxon>
        <taxon>Euarchontoglires</taxon>
        <taxon>Glires</taxon>
        <taxon>Rodentia</taxon>
        <taxon>Myomorpha</taxon>
        <taxon>Muroidea</taxon>
        <taxon>Cricetidae</taxon>
        <taxon>Arvicolinae</taxon>
        <taxon>Microtus</taxon>
    </lineage>
</organism>
<dbReference type="SUPFAM" id="SSF50729">
    <property type="entry name" value="PH domain-like"/>
    <property type="match status" value="1"/>
</dbReference>
<evidence type="ECO:0000313" key="3">
    <source>
        <dbReference type="RefSeq" id="XP_005357293.1"/>
    </source>
</evidence>
<dbReference type="InterPro" id="IPR047887">
    <property type="entry name" value="ARHGAP20_PH"/>
</dbReference>
<keyword evidence="2" id="KW-1185">Reference proteome</keyword>
<name>A0ABM0L1W3_MICOH</name>
<dbReference type="Pfam" id="PF22286">
    <property type="entry name" value="RHG20_PH"/>
    <property type="match status" value="1"/>
</dbReference>